<dbReference type="EMBL" id="CAJHNH020000269">
    <property type="protein sequence ID" value="CAG5116548.1"/>
    <property type="molecule type" value="Genomic_DNA"/>
</dbReference>
<comment type="caution">
    <text evidence="12">The sequence shown here is derived from an EMBL/GenBank/DDBJ whole genome shotgun (WGS) entry which is preliminary data.</text>
</comment>
<evidence type="ECO:0000256" key="9">
    <source>
        <dbReference type="ARBA" id="ARBA00031964"/>
    </source>
</evidence>
<feature type="compositionally biased region" description="Low complexity" evidence="11">
    <location>
        <begin position="117"/>
        <end position="134"/>
    </location>
</feature>
<evidence type="ECO:0000256" key="7">
    <source>
        <dbReference type="ARBA" id="ARBA00023163"/>
    </source>
</evidence>
<evidence type="ECO:0000256" key="2">
    <source>
        <dbReference type="ARBA" id="ARBA00005571"/>
    </source>
</evidence>
<name>A0A8S3YJI1_9EUPU</name>
<feature type="region of interest" description="Disordered" evidence="11">
    <location>
        <begin position="117"/>
        <end position="190"/>
    </location>
</feature>
<keyword evidence="5 10" id="KW-0175">Coiled coil</keyword>
<keyword evidence="7" id="KW-0804">Transcription</keyword>
<evidence type="ECO:0000256" key="3">
    <source>
        <dbReference type="ARBA" id="ARBA00019683"/>
    </source>
</evidence>
<evidence type="ECO:0000313" key="12">
    <source>
        <dbReference type="EMBL" id="CAG5116548.1"/>
    </source>
</evidence>
<dbReference type="InterPro" id="IPR021640">
    <property type="entry name" value="Mediator_Med28"/>
</dbReference>
<keyword evidence="6" id="KW-0010">Activator</keyword>
<dbReference type="Pfam" id="PF11594">
    <property type="entry name" value="Med28"/>
    <property type="match status" value="1"/>
</dbReference>
<feature type="compositionally biased region" description="Pro residues" evidence="11">
    <location>
        <begin position="172"/>
        <end position="190"/>
    </location>
</feature>
<dbReference type="Proteomes" id="UP000678393">
    <property type="component" value="Unassembled WGS sequence"/>
</dbReference>
<dbReference type="PANTHER" id="PTHR13512:SF2">
    <property type="entry name" value="MEDIATOR OF RNA POLYMERASE II TRANSCRIPTION SUBUNIT 28"/>
    <property type="match status" value="1"/>
</dbReference>
<gene>
    <name evidence="12" type="ORF">CUNI_LOCUS2106</name>
</gene>
<keyword evidence="4" id="KW-0805">Transcription regulation</keyword>
<dbReference type="AlphaFoldDB" id="A0A8S3YJI1"/>
<dbReference type="OrthoDB" id="2286203at2759"/>
<dbReference type="GO" id="GO:0016592">
    <property type="term" value="C:mediator complex"/>
    <property type="evidence" value="ECO:0007669"/>
    <property type="project" value="TreeGrafter"/>
</dbReference>
<comment type="similarity">
    <text evidence="2">Belongs to the Mediator complex subunit 28 family.</text>
</comment>
<accession>A0A8S3YJI1</accession>
<reference evidence="12" key="1">
    <citation type="submission" date="2021-04" db="EMBL/GenBank/DDBJ databases">
        <authorList>
            <consortium name="Molecular Ecology Group"/>
        </authorList>
    </citation>
    <scope>NUCLEOTIDE SEQUENCE</scope>
</reference>
<proteinExistence type="inferred from homology"/>
<keyword evidence="13" id="KW-1185">Reference proteome</keyword>
<evidence type="ECO:0000256" key="8">
    <source>
        <dbReference type="ARBA" id="ARBA00023242"/>
    </source>
</evidence>
<dbReference type="PANTHER" id="PTHR13512">
    <property type="entry name" value="MEDIATOR COMPLEX SUBUNIT 28"/>
    <property type="match status" value="1"/>
</dbReference>
<organism evidence="12 13">
    <name type="scientific">Candidula unifasciata</name>
    <dbReference type="NCBI Taxonomy" id="100452"/>
    <lineage>
        <taxon>Eukaryota</taxon>
        <taxon>Metazoa</taxon>
        <taxon>Spiralia</taxon>
        <taxon>Lophotrochozoa</taxon>
        <taxon>Mollusca</taxon>
        <taxon>Gastropoda</taxon>
        <taxon>Heterobranchia</taxon>
        <taxon>Euthyneura</taxon>
        <taxon>Panpulmonata</taxon>
        <taxon>Eupulmonata</taxon>
        <taxon>Stylommatophora</taxon>
        <taxon>Helicina</taxon>
        <taxon>Helicoidea</taxon>
        <taxon>Geomitridae</taxon>
        <taxon>Candidula</taxon>
    </lineage>
</organism>
<protein>
    <recommendedName>
        <fullName evidence="3">Mediator of RNA polymerase II transcription subunit 28</fullName>
    </recommendedName>
    <alternativeName>
        <fullName evidence="9">Mediator complex subunit 28</fullName>
    </alternativeName>
</protein>
<comment type="subcellular location">
    <subcellularLocation>
        <location evidence="1">Nucleus</location>
    </subcellularLocation>
</comment>
<sequence length="200" mass="22115">MATPSENAVGTTNLVEDFESAFQNCISLLTSQEYFNVQDTEETKVGVDNSVQRFLESARQLETYFLNKRLMLSVARPEHVLNEEIKELKAELERKEKLLEKHHEKLPKWQTLLRSNVSVPSTTPSSPYSGSQGPAYQSMPPVPPMPMSTVGPQMGGPPPVAMMNSSMAPGQYPGPPAGHPGQYMPPPAYPQGPLAYLERM</sequence>
<evidence type="ECO:0000313" key="13">
    <source>
        <dbReference type="Proteomes" id="UP000678393"/>
    </source>
</evidence>
<evidence type="ECO:0000256" key="1">
    <source>
        <dbReference type="ARBA" id="ARBA00004123"/>
    </source>
</evidence>
<evidence type="ECO:0000256" key="5">
    <source>
        <dbReference type="ARBA" id="ARBA00023054"/>
    </source>
</evidence>
<evidence type="ECO:0000256" key="10">
    <source>
        <dbReference type="SAM" id="Coils"/>
    </source>
</evidence>
<feature type="coiled-coil region" evidence="10">
    <location>
        <begin position="78"/>
        <end position="105"/>
    </location>
</feature>
<keyword evidence="8" id="KW-0539">Nucleus</keyword>
<evidence type="ECO:0000256" key="4">
    <source>
        <dbReference type="ARBA" id="ARBA00023015"/>
    </source>
</evidence>
<evidence type="ECO:0000256" key="11">
    <source>
        <dbReference type="SAM" id="MobiDB-lite"/>
    </source>
</evidence>
<evidence type="ECO:0000256" key="6">
    <source>
        <dbReference type="ARBA" id="ARBA00023159"/>
    </source>
</evidence>